<feature type="domain" description="PPIase cyclophilin-type" evidence="2">
    <location>
        <begin position="11"/>
        <end position="86"/>
    </location>
</feature>
<protein>
    <recommendedName>
        <fullName evidence="1">Peptidyl-prolyl cis-trans isomerase</fullName>
        <shortName evidence="1">PPIase</shortName>
        <ecNumber evidence="1">5.2.1.8</ecNumber>
    </recommendedName>
</protein>
<organism evidence="3 4">
    <name type="scientific">Papaver somniferum</name>
    <name type="common">Opium poppy</name>
    <dbReference type="NCBI Taxonomy" id="3469"/>
    <lineage>
        <taxon>Eukaryota</taxon>
        <taxon>Viridiplantae</taxon>
        <taxon>Streptophyta</taxon>
        <taxon>Embryophyta</taxon>
        <taxon>Tracheophyta</taxon>
        <taxon>Spermatophyta</taxon>
        <taxon>Magnoliopsida</taxon>
        <taxon>Ranunculales</taxon>
        <taxon>Papaveraceae</taxon>
        <taxon>Papaveroideae</taxon>
        <taxon>Papaver</taxon>
    </lineage>
</organism>
<evidence type="ECO:0000256" key="1">
    <source>
        <dbReference type="RuleBase" id="RU363019"/>
    </source>
</evidence>
<keyword evidence="1" id="KW-0413">Isomerase</keyword>
<accession>A0A4Y7KLL0</accession>
<comment type="similarity">
    <text evidence="1">Belongs to the cyclophilin-type PPIase family.</text>
</comment>
<gene>
    <name evidence="3" type="ORF">C5167_049225</name>
</gene>
<comment type="function">
    <text evidence="1">PPIases accelerate the folding of proteins. It catalyzes the cis-trans isomerization of proline imidic peptide bonds in oligopeptides.</text>
</comment>
<name>A0A4Y7KLL0_PAPSO</name>
<evidence type="ECO:0000259" key="2">
    <source>
        <dbReference type="PROSITE" id="PS50072"/>
    </source>
</evidence>
<keyword evidence="1" id="KW-0697">Rotamase</keyword>
<dbReference type="EC" id="5.2.1.8" evidence="1"/>
<dbReference type="STRING" id="3469.A0A4Y7KLL0"/>
<comment type="catalytic activity">
    <reaction evidence="1">
        <text>[protein]-peptidylproline (omega=180) = [protein]-peptidylproline (omega=0)</text>
        <dbReference type="Rhea" id="RHEA:16237"/>
        <dbReference type="Rhea" id="RHEA-COMP:10747"/>
        <dbReference type="Rhea" id="RHEA-COMP:10748"/>
        <dbReference type="ChEBI" id="CHEBI:83833"/>
        <dbReference type="ChEBI" id="CHEBI:83834"/>
        <dbReference type="EC" id="5.2.1.8"/>
    </reaction>
</comment>
<dbReference type="Gramene" id="RZC73746">
    <property type="protein sequence ID" value="RZC73746"/>
    <property type="gene ID" value="C5167_049225"/>
</dbReference>
<dbReference type="EMBL" id="CM010722">
    <property type="protein sequence ID" value="RZC73746.1"/>
    <property type="molecule type" value="Genomic_DNA"/>
</dbReference>
<dbReference type="Proteomes" id="UP000316621">
    <property type="component" value="Chromosome 8"/>
</dbReference>
<dbReference type="GO" id="GO:0003755">
    <property type="term" value="F:peptidyl-prolyl cis-trans isomerase activity"/>
    <property type="evidence" value="ECO:0007669"/>
    <property type="project" value="UniProtKB-UniRule"/>
</dbReference>
<dbReference type="InterPro" id="IPR002130">
    <property type="entry name" value="Cyclophilin-type_PPIase_dom"/>
</dbReference>
<dbReference type="PROSITE" id="PS50072">
    <property type="entry name" value="CSA_PPIASE_2"/>
    <property type="match status" value="1"/>
</dbReference>
<dbReference type="SUPFAM" id="SSF50891">
    <property type="entry name" value="Cyclophilin-like"/>
    <property type="match status" value="1"/>
</dbReference>
<keyword evidence="4" id="KW-1185">Reference proteome</keyword>
<dbReference type="PRINTS" id="PR00153">
    <property type="entry name" value="CSAPPISMRASE"/>
</dbReference>
<sequence length="119" mass="13255">MVGSLFRVGNSRMNSTKDTNAAQFFVTIVATPWLDNKHAIFDKVMKEMGVVQVCNITSETTTKKPAIVVSTLAFVKELRTPFEDVVEKLRSSNELIQKLVAAACSSLHTFFFIILKVTI</sequence>
<evidence type="ECO:0000313" key="3">
    <source>
        <dbReference type="EMBL" id="RZC73746.1"/>
    </source>
</evidence>
<proteinExistence type="inferred from homology"/>
<evidence type="ECO:0000313" key="4">
    <source>
        <dbReference type="Proteomes" id="UP000316621"/>
    </source>
</evidence>
<dbReference type="InterPro" id="IPR029000">
    <property type="entry name" value="Cyclophilin-like_dom_sf"/>
</dbReference>
<dbReference type="Pfam" id="PF00160">
    <property type="entry name" value="Pro_isomerase"/>
    <property type="match status" value="1"/>
</dbReference>
<dbReference type="Gene3D" id="2.40.100.10">
    <property type="entry name" value="Cyclophilin-like"/>
    <property type="match status" value="1"/>
</dbReference>
<reference evidence="3 4" key="1">
    <citation type="journal article" date="2018" name="Science">
        <title>The opium poppy genome and morphinan production.</title>
        <authorList>
            <person name="Guo L."/>
            <person name="Winzer T."/>
            <person name="Yang X."/>
            <person name="Li Y."/>
            <person name="Ning Z."/>
            <person name="He Z."/>
            <person name="Teodor R."/>
            <person name="Lu Y."/>
            <person name="Bowser T.A."/>
            <person name="Graham I.A."/>
            <person name="Ye K."/>
        </authorList>
    </citation>
    <scope>NUCLEOTIDE SEQUENCE [LARGE SCALE GENOMIC DNA]</scope>
    <source>
        <strain evidence="4">cv. HN1</strain>
        <tissue evidence="3">Leaves</tissue>
    </source>
</reference>
<dbReference type="AlphaFoldDB" id="A0A4Y7KLL0"/>